<dbReference type="EMBL" id="JDVG02000284">
    <property type="protein sequence ID" value="KFB73112.1"/>
    <property type="molecule type" value="Genomic_DNA"/>
</dbReference>
<feature type="region of interest" description="Disordered" evidence="1">
    <location>
        <begin position="152"/>
        <end position="177"/>
    </location>
</feature>
<accession>A0A080LWI6</accession>
<evidence type="ECO:0000313" key="2">
    <source>
        <dbReference type="EMBL" id="KFB73112.1"/>
    </source>
</evidence>
<evidence type="ECO:0000313" key="3">
    <source>
        <dbReference type="Proteomes" id="UP000020077"/>
    </source>
</evidence>
<reference evidence="2 3" key="1">
    <citation type="submission" date="2014-02" db="EMBL/GenBank/DDBJ databases">
        <title>Expanding our view of genomic diversity in Candidatus Accumulibacter clades.</title>
        <authorList>
            <person name="Skennerton C.T."/>
            <person name="Barr J.J."/>
            <person name="Slater F.R."/>
            <person name="Bond P.L."/>
            <person name="Tyson G.W."/>
        </authorList>
    </citation>
    <scope>NUCLEOTIDE SEQUENCE [LARGE SCALE GENOMIC DNA]</scope>
    <source>
        <strain evidence="3">BA-91</strain>
    </source>
</reference>
<protein>
    <submittedName>
        <fullName evidence="2">Uncharacterized protein</fullName>
    </submittedName>
</protein>
<sequence>MQFPEVVECQQDRRRIRTAATETAAERQPFFDADIDAGQAMGFGLQQAGGANAQILIGRDTCQRRRQTHQAVGTWRKAQPVTLSEKAKHRLQQVVAIGTAADDMQEEVEFGGRRIDALPVPELAAGSHGMQSTAGSRFGSAVGHICHSSMRRRSAKPLSCSTKRRPGRACGSSLSYS</sequence>
<name>A0A080LWI6_9PROT</name>
<proteinExistence type="predicted"/>
<evidence type="ECO:0000256" key="1">
    <source>
        <dbReference type="SAM" id="MobiDB-lite"/>
    </source>
</evidence>
<gene>
    <name evidence="2" type="ORF">AW09_001652</name>
</gene>
<organism evidence="2 3">
    <name type="scientific">Candidatus Accumulibacter phosphatis</name>
    <dbReference type="NCBI Taxonomy" id="327160"/>
    <lineage>
        <taxon>Bacteria</taxon>
        <taxon>Pseudomonadati</taxon>
        <taxon>Pseudomonadota</taxon>
        <taxon>Betaproteobacteria</taxon>
        <taxon>Candidatus Accumulibacter</taxon>
    </lineage>
</organism>
<dbReference type="AlphaFoldDB" id="A0A080LWI6"/>
<dbReference type="Proteomes" id="UP000020077">
    <property type="component" value="Unassembled WGS sequence"/>
</dbReference>
<comment type="caution">
    <text evidence="2">The sequence shown here is derived from an EMBL/GenBank/DDBJ whole genome shotgun (WGS) entry which is preliminary data.</text>
</comment>